<dbReference type="Gene3D" id="2.120.10.80">
    <property type="entry name" value="Kelch-type beta propeller"/>
    <property type="match status" value="2"/>
</dbReference>
<dbReference type="PROSITE" id="PS51257">
    <property type="entry name" value="PROKAR_LIPOPROTEIN"/>
    <property type="match status" value="1"/>
</dbReference>
<dbReference type="InterPro" id="IPR015915">
    <property type="entry name" value="Kelch-typ_b-propeller"/>
</dbReference>
<evidence type="ECO:0000256" key="1">
    <source>
        <dbReference type="ARBA" id="ARBA00022441"/>
    </source>
</evidence>
<dbReference type="SUPFAM" id="SSF117281">
    <property type="entry name" value="Kelch motif"/>
    <property type="match status" value="1"/>
</dbReference>
<keyword evidence="2" id="KW-0677">Repeat</keyword>
<feature type="signal peptide" evidence="3">
    <location>
        <begin position="1"/>
        <end position="21"/>
    </location>
</feature>
<name>A0A3E1Y7V7_9BACT</name>
<keyword evidence="5" id="KW-1185">Reference proteome</keyword>
<keyword evidence="3" id="KW-0732">Signal</keyword>
<dbReference type="Proteomes" id="UP000260644">
    <property type="component" value="Unassembled WGS sequence"/>
</dbReference>
<gene>
    <name evidence="4" type="ORF">DVR12_17345</name>
</gene>
<accession>A0A3E1Y7V7</accession>
<dbReference type="Pfam" id="PF24681">
    <property type="entry name" value="Kelch_KLHDC2_KLHL20_DRC7"/>
    <property type="match status" value="1"/>
</dbReference>
<reference evidence="4 5" key="1">
    <citation type="submission" date="2018-07" db="EMBL/GenBank/DDBJ databases">
        <title>Chitinophaga K2CV101002-2 sp. nov., isolated from a monsoon evergreen broad-leaved forest soil.</title>
        <authorList>
            <person name="Lv Y."/>
        </authorList>
    </citation>
    <scope>NUCLEOTIDE SEQUENCE [LARGE SCALE GENOMIC DNA]</scope>
    <source>
        <strain evidence="4 5">GDMCC 1.1288</strain>
    </source>
</reference>
<sequence length="334" mass="36915">MLMRYLKGYSLLLIASLVACSKSSTTTTYVGNWVKRSEFEGVARSGAASFVIDNKAYVGTGYDGENRLQDFWAYDVDLNQWTQKAPFIGSARNGAVGMTIGSKGYVGTGYDGRDKLKDFYEYDATTNSWAQKADFAGTARYGAVGFGLKNNLGYISTGYDGNWLKDNWEYNPATNSWQQAQSLTSGKRTDASVFVIGNRAYVCMGTANSTFVNDFYVFDGDSKNWTQLNYIDNVSDSSFDDSYNFKGSGAASFAMNGKGYIVSGTKGSLSTAVWEYDPNTDRWTQKTDFEGAARTGACGFSIKERGFVVLGVSNNMPLDDMREFHPFEEYNKND</sequence>
<protein>
    <submittedName>
        <fullName evidence="4">Galactose oxidase</fullName>
    </submittedName>
</protein>
<dbReference type="PANTHER" id="PTHR45632">
    <property type="entry name" value="LD33804P"/>
    <property type="match status" value="1"/>
</dbReference>
<dbReference type="PANTHER" id="PTHR45632:SF3">
    <property type="entry name" value="KELCH-LIKE PROTEIN 32"/>
    <property type="match status" value="1"/>
</dbReference>
<comment type="caution">
    <text evidence="4">The sequence shown here is derived from an EMBL/GenBank/DDBJ whole genome shotgun (WGS) entry which is preliminary data.</text>
</comment>
<dbReference type="AlphaFoldDB" id="A0A3E1Y7V7"/>
<organism evidence="4 5">
    <name type="scientific">Chitinophaga silvatica</name>
    <dbReference type="NCBI Taxonomy" id="2282649"/>
    <lineage>
        <taxon>Bacteria</taxon>
        <taxon>Pseudomonadati</taxon>
        <taxon>Bacteroidota</taxon>
        <taxon>Chitinophagia</taxon>
        <taxon>Chitinophagales</taxon>
        <taxon>Chitinophagaceae</taxon>
        <taxon>Chitinophaga</taxon>
    </lineage>
</organism>
<evidence type="ECO:0000313" key="5">
    <source>
        <dbReference type="Proteomes" id="UP000260644"/>
    </source>
</evidence>
<feature type="chain" id="PRO_5017733178" evidence="3">
    <location>
        <begin position="22"/>
        <end position="334"/>
    </location>
</feature>
<evidence type="ECO:0000256" key="3">
    <source>
        <dbReference type="SAM" id="SignalP"/>
    </source>
</evidence>
<evidence type="ECO:0000313" key="4">
    <source>
        <dbReference type="EMBL" id="RFS21103.1"/>
    </source>
</evidence>
<proteinExistence type="predicted"/>
<dbReference type="EMBL" id="QPMM01000009">
    <property type="protein sequence ID" value="RFS21103.1"/>
    <property type="molecule type" value="Genomic_DNA"/>
</dbReference>
<evidence type="ECO:0000256" key="2">
    <source>
        <dbReference type="ARBA" id="ARBA00022737"/>
    </source>
</evidence>
<keyword evidence="1" id="KW-0880">Kelch repeat</keyword>